<dbReference type="STRING" id="1941349.STSP1_01069"/>
<organism evidence="2 3">
    <name type="scientific">Sedimentisphaera salicampi</name>
    <dbReference type="NCBI Taxonomy" id="1941349"/>
    <lineage>
        <taxon>Bacteria</taxon>
        <taxon>Pseudomonadati</taxon>
        <taxon>Planctomycetota</taxon>
        <taxon>Phycisphaerae</taxon>
        <taxon>Sedimentisphaerales</taxon>
        <taxon>Sedimentisphaeraceae</taxon>
        <taxon>Sedimentisphaera</taxon>
    </lineage>
</organism>
<accession>A0A1W6LLK9</accession>
<dbReference type="InterPro" id="IPR029062">
    <property type="entry name" value="Class_I_gatase-like"/>
</dbReference>
<dbReference type="GO" id="GO:0004565">
    <property type="term" value="F:beta-galactosidase activity"/>
    <property type="evidence" value="ECO:0007669"/>
    <property type="project" value="InterPro"/>
</dbReference>
<dbReference type="Pfam" id="PF08532">
    <property type="entry name" value="Glyco_hydro_42M"/>
    <property type="match status" value="1"/>
</dbReference>
<dbReference type="EMBL" id="CP021023">
    <property type="protein sequence ID" value="ARN56680.1"/>
    <property type="molecule type" value="Genomic_DNA"/>
</dbReference>
<feature type="domain" description="Beta-galactosidase trimerisation" evidence="1">
    <location>
        <begin position="431"/>
        <end position="554"/>
    </location>
</feature>
<evidence type="ECO:0000313" key="2">
    <source>
        <dbReference type="EMBL" id="ARN56680.1"/>
    </source>
</evidence>
<gene>
    <name evidence="2" type="ORF">STSP1_01069</name>
</gene>
<dbReference type="RefSeq" id="WP_085755369.1">
    <property type="nucleotide sequence ID" value="NZ_CP021023.1"/>
</dbReference>
<reference evidence="3" key="1">
    <citation type="submission" date="2017-04" db="EMBL/GenBank/DDBJ databases">
        <title>Comparative genomics and description of representatives of a novel lineage of planctomycetes thriving in anoxic sediments.</title>
        <authorList>
            <person name="Spring S."/>
            <person name="Bunk B."/>
            <person name="Sproer C."/>
        </authorList>
    </citation>
    <scope>NUCLEOTIDE SEQUENCE [LARGE SCALE GENOMIC DNA]</scope>
    <source>
        <strain evidence="3">ST-PulAB-D4</strain>
    </source>
</reference>
<evidence type="ECO:0000313" key="3">
    <source>
        <dbReference type="Proteomes" id="UP000193334"/>
    </source>
</evidence>
<keyword evidence="3" id="KW-1185">Reference proteome</keyword>
<dbReference type="InterPro" id="IPR013738">
    <property type="entry name" value="Beta_galactosidase_Trimer"/>
</dbReference>
<dbReference type="AlphaFoldDB" id="A0A1W6LLK9"/>
<dbReference type="SUPFAM" id="SSF52317">
    <property type="entry name" value="Class I glutamine amidotransferase-like"/>
    <property type="match status" value="1"/>
</dbReference>
<sequence length="707" mass="81187">MINAELKMHKGAMTLFLDGKAQPFTTYKPTEQPDDTLFEQTVLKSVDDLSKRGVDVFFVPIFFDWPEENKYDFSKMDWRIKTVLKVNPQAKIIIRIQAESMNPEWWLKANPEGVSKYGLVRGHEIDPAKHATPPSPSLGSDFWETAGCDAINALAQHVLEQDYAHNIIGYLPTAYNSNEWFFRSYSDLRVSDLCPVMQKAFNEYLQNKYNTDKVFNVPDRLDRESGDLGYFYKPNPLESVSPVVEYYNFVNTLCAQKILKVTNNLRKAHGEQKIVVGTFYGYSQGLANFYWLAESGHLALNLLMGKDGPDFTCSPLEYFSRNFREDYSGGFCWSQSCAVDSGLVAGKGYFAEDDFAPPSEIDINWSQAGDYEEDAALMKRNFAFSLCKGQLMWWYDLNGHWFENPKRLDTIEKCVQIAKDSVDEDRGQISDVAVVMDERASWYVSLDKQYQRSTFWENFYYSFSKIGTTVDLLLLDDIEKTDMTKYKAVFFPTCFCMDNKYRNIVDSLKSNGRSLVFYQASGLLNPDKEDVFKQDNIKELTGIDVICTDMIFQSRIDADDSHPLVEGFEDRCFGAHLEKEINFYVKDDDAQGLAFYSGRGLAGYAVKEFDNWKSYYCAVPGLPFQLVKNIIKDAGVHIYCEDDDVIYANKSYLGIFVLEGKTKKLNLPGKYRVKEVFEDVYYADEPVSQISFDAKKHNTYLLKLERP</sequence>
<dbReference type="Proteomes" id="UP000193334">
    <property type="component" value="Chromosome"/>
</dbReference>
<dbReference type="Gene3D" id="3.40.50.880">
    <property type="match status" value="1"/>
</dbReference>
<evidence type="ECO:0000259" key="1">
    <source>
        <dbReference type="Pfam" id="PF08532"/>
    </source>
</evidence>
<dbReference type="GO" id="GO:0005975">
    <property type="term" value="P:carbohydrate metabolic process"/>
    <property type="evidence" value="ECO:0007669"/>
    <property type="project" value="InterPro"/>
</dbReference>
<dbReference type="Gene3D" id="3.20.20.80">
    <property type="entry name" value="Glycosidases"/>
    <property type="match status" value="1"/>
</dbReference>
<protein>
    <submittedName>
        <fullName evidence="2">Beta-galactosidase trimerization domain protein</fullName>
    </submittedName>
</protein>
<name>A0A1W6LLK9_9BACT</name>
<dbReference type="KEGG" id="pbp:STSP1_01069"/>
<proteinExistence type="predicted"/>